<dbReference type="Proteomes" id="UP000198415">
    <property type="component" value="Unassembled WGS sequence"/>
</dbReference>
<keyword evidence="2" id="KW-1133">Transmembrane helix</keyword>
<evidence type="ECO:0000313" key="3">
    <source>
        <dbReference type="EMBL" id="SNR40892.1"/>
    </source>
</evidence>
<proteinExistence type="predicted"/>
<feature type="region of interest" description="Disordered" evidence="1">
    <location>
        <begin position="61"/>
        <end position="92"/>
    </location>
</feature>
<evidence type="ECO:0000313" key="4">
    <source>
        <dbReference type="Proteomes" id="UP000198415"/>
    </source>
</evidence>
<organism evidence="3 4">
    <name type="scientific">Actinoplanes regularis</name>
    <dbReference type="NCBI Taxonomy" id="52697"/>
    <lineage>
        <taxon>Bacteria</taxon>
        <taxon>Bacillati</taxon>
        <taxon>Actinomycetota</taxon>
        <taxon>Actinomycetes</taxon>
        <taxon>Micromonosporales</taxon>
        <taxon>Micromonosporaceae</taxon>
        <taxon>Actinoplanes</taxon>
    </lineage>
</organism>
<dbReference type="AlphaFoldDB" id="A0A238W2W6"/>
<keyword evidence="2" id="KW-0812">Transmembrane</keyword>
<reference evidence="3 4" key="1">
    <citation type="submission" date="2017-06" db="EMBL/GenBank/DDBJ databases">
        <authorList>
            <person name="Kim H.J."/>
            <person name="Triplett B.A."/>
        </authorList>
    </citation>
    <scope>NUCLEOTIDE SEQUENCE [LARGE SCALE GENOMIC DNA]</scope>
    <source>
        <strain evidence="3 4">DSM 43151</strain>
    </source>
</reference>
<sequence length="234" mass="25143">MSHQVEHELRELFATDATQAPGTSGLVGGALRKVRRRRRTRLAQVTAAVVLLTAGTLTAAVTRPRPDTSGPDTRALPATAAPSASPAPTRSPNLDAVASCAFAYSPAEVARRAFSFDGTVVAFAPRKRRPPQGVRAPGIQYEVTFQVNQWFRGGSGDRVTVTMPRPGNTGFDEDGANTADYAVGTRLLVSGEPWKSRQDQVRKPLDDPLAWWGCGGFTRPYTPQDAALWAEATQ</sequence>
<dbReference type="EMBL" id="FZNR01000002">
    <property type="protein sequence ID" value="SNR40892.1"/>
    <property type="molecule type" value="Genomic_DNA"/>
</dbReference>
<name>A0A238W2W6_9ACTN</name>
<evidence type="ECO:0000256" key="2">
    <source>
        <dbReference type="SAM" id="Phobius"/>
    </source>
</evidence>
<protein>
    <submittedName>
        <fullName evidence="3">Uncharacterized protein</fullName>
    </submittedName>
</protein>
<feature type="compositionally biased region" description="Low complexity" evidence="1">
    <location>
        <begin position="73"/>
        <end position="92"/>
    </location>
</feature>
<feature type="transmembrane region" description="Helical" evidence="2">
    <location>
        <begin position="42"/>
        <end position="61"/>
    </location>
</feature>
<gene>
    <name evidence="3" type="ORF">SAMN06264365_102119</name>
</gene>
<dbReference type="OrthoDB" id="3302627at2"/>
<accession>A0A238W2W6</accession>
<evidence type="ECO:0000256" key="1">
    <source>
        <dbReference type="SAM" id="MobiDB-lite"/>
    </source>
</evidence>
<keyword evidence="4" id="KW-1185">Reference proteome</keyword>
<dbReference type="RefSeq" id="WP_089291973.1">
    <property type="nucleotide sequence ID" value="NZ_BOMU01000031.1"/>
</dbReference>
<keyword evidence="2" id="KW-0472">Membrane</keyword>